<accession>A0A816J015</accession>
<evidence type="ECO:0000256" key="1">
    <source>
        <dbReference type="SAM" id="MobiDB-lite"/>
    </source>
</evidence>
<feature type="compositionally biased region" description="Basic and acidic residues" evidence="1">
    <location>
        <begin position="100"/>
        <end position="109"/>
    </location>
</feature>
<dbReference type="EMBL" id="HG994373">
    <property type="protein sequence ID" value="CAF1716837.1"/>
    <property type="molecule type" value="Genomic_DNA"/>
</dbReference>
<gene>
    <name evidence="2" type="ORF">DARMORV10_C09P10180.1</name>
    <name evidence="3" type="ORF">DARMORV10_C09P10230.1</name>
</gene>
<name>A0A816J015_BRANA</name>
<reference evidence="3" key="1">
    <citation type="submission" date="2021-01" db="EMBL/GenBank/DDBJ databases">
        <authorList>
            <consortium name="Genoscope - CEA"/>
            <person name="William W."/>
        </authorList>
    </citation>
    <scope>NUCLEOTIDE SEQUENCE</scope>
</reference>
<dbReference type="Gramene" id="CDX81256">
    <property type="protein sequence ID" value="CDX81256"/>
    <property type="gene ID" value="GSBRNA2T00134751001"/>
</dbReference>
<sequence length="109" mass="12361">MYIGIITNAQVKVAWKKKLEKGNYCHIELDRFLISILILDYHSSLISIYFIVNGWLCSSLYVVNPDRFPSIGGRRSHHQGAVGGYSPPLRRNVTVLPDKGNLKDASWET</sequence>
<proteinExistence type="predicted"/>
<evidence type="ECO:0000313" key="3">
    <source>
        <dbReference type="EMBL" id="CAF1716837.1"/>
    </source>
</evidence>
<evidence type="ECO:0000313" key="2">
    <source>
        <dbReference type="EMBL" id="CAF1716827.1"/>
    </source>
</evidence>
<dbReference type="Proteomes" id="UP001295469">
    <property type="component" value="Chromosome C09"/>
</dbReference>
<organism evidence="3">
    <name type="scientific">Brassica napus</name>
    <name type="common">Rape</name>
    <dbReference type="NCBI Taxonomy" id="3708"/>
    <lineage>
        <taxon>Eukaryota</taxon>
        <taxon>Viridiplantae</taxon>
        <taxon>Streptophyta</taxon>
        <taxon>Embryophyta</taxon>
        <taxon>Tracheophyta</taxon>
        <taxon>Spermatophyta</taxon>
        <taxon>Magnoliopsida</taxon>
        <taxon>eudicotyledons</taxon>
        <taxon>Gunneridae</taxon>
        <taxon>Pentapetalae</taxon>
        <taxon>rosids</taxon>
        <taxon>malvids</taxon>
        <taxon>Brassicales</taxon>
        <taxon>Brassicaceae</taxon>
        <taxon>Brassiceae</taxon>
        <taxon>Brassica</taxon>
    </lineage>
</organism>
<feature type="region of interest" description="Disordered" evidence="1">
    <location>
        <begin position="74"/>
        <end position="109"/>
    </location>
</feature>
<dbReference type="EMBL" id="HG994373">
    <property type="protein sequence ID" value="CAF1716827.1"/>
    <property type="molecule type" value="Genomic_DNA"/>
</dbReference>
<protein>
    <submittedName>
        <fullName evidence="3">(rape) hypothetical protein</fullName>
    </submittedName>
</protein>
<dbReference type="AlphaFoldDB" id="A0A816J015"/>